<sequence length="57" mass="6506">MKLQSQAKHNPKATMPDLIVREHSCSYKELSVSGLSFQLLGPVWRQTCHETKFGFQS</sequence>
<dbReference type="EMBL" id="GGEC01069532">
    <property type="protein sequence ID" value="MBX50016.1"/>
    <property type="molecule type" value="Transcribed_RNA"/>
</dbReference>
<protein>
    <submittedName>
        <fullName evidence="1">Uncharacterized protein</fullName>
    </submittedName>
</protein>
<dbReference type="AlphaFoldDB" id="A0A2P2P5G8"/>
<organism evidence="1">
    <name type="scientific">Rhizophora mucronata</name>
    <name type="common">Asiatic mangrove</name>
    <dbReference type="NCBI Taxonomy" id="61149"/>
    <lineage>
        <taxon>Eukaryota</taxon>
        <taxon>Viridiplantae</taxon>
        <taxon>Streptophyta</taxon>
        <taxon>Embryophyta</taxon>
        <taxon>Tracheophyta</taxon>
        <taxon>Spermatophyta</taxon>
        <taxon>Magnoliopsida</taxon>
        <taxon>eudicotyledons</taxon>
        <taxon>Gunneridae</taxon>
        <taxon>Pentapetalae</taxon>
        <taxon>rosids</taxon>
        <taxon>fabids</taxon>
        <taxon>Malpighiales</taxon>
        <taxon>Rhizophoraceae</taxon>
        <taxon>Rhizophora</taxon>
    </lineage>
</organism>
<evidence type="ECO:0000313" key="1">
    <source>
        <dbReference type="EMBL" id="MBX50016.1"/>
    </source>
</evidence>
<accession>A0A2P2P5G8</accession>
<reference evidence="1" key="1">
    <citation type="submission" date="2018-02" db="EMBL/GenBank/DDBJ databases">
        <title>Rhizophora mucronata_Transcriptome.</title>
        <authorList>
            <person name="Meera S.P."/>
            <person name="Sreeshan A."/>
            <person name="Augustine A."/>
        </authorList>
    </citation>
    <scope>NUCLEOTIDE SEQUENCE</scope>
    <source>
        <tissue evidence="1">Leaf</tissue>
    </source>
</reference>
<proteinExistence type="predicted"/>
<name>A0A2P2P5G8_RHIMU</name>